<comment type="similarity">
    <text evidence="2">Belongs to the LIMR family.</text>
</comment>
<dbReference type="KEGG" id="clus:A9F13_02g02057"/>
<evidence type="ECO:0000256" key="2">
    <source>
        <dbReference type="ARBA" id="ARBA00010487"/>
    </source>
</evidence>
<proteinExistence type="inferred from homology"/>
<dbReference type="InterPro" id="IPR006876">
    <property type="entry name" value="LMBR1-like_membr_prot"/>
</dbReference>
<keyword evidence="4 6" id="KW-1133">Transmembrane helix</keyword>
<dbReference type="Proteomes" id="UP000195602">
    <property type="component" value="Unassembled WGS sequence"/>
</dbReference>
<dbReference type="EMBL" id="LYUB02000002">
    <property type="protein sequence ID" value="OVF10397.1"/>
    <property type="molecule type" value="Genomic_DNA"/>
</dbReference>
<feature type="transmembrane region" description="Helical" evidence="6">
    <location>
        <begin position="388"/>
        <end position="411"/>
    </location>
</feature>
<gene>
    <name evidence="7" type="ORF">A9F13_02g02057</name>
</gene>
<keyword evidence="5 6" id="KW-0472">Membrane</keyword>
<feature type="transmembrane region" description="Helical" evidence="6">
    <location>
        <begin position="121"/>
        <end position="138"/>
    </location>
</feature>
<comment type="caution">
    <text evidence="7">The sequence shown here is derived from an EMBL/GenBank/DDBJ whole genome shotgun (WGS) entry which is preliminary data.</text>
</comment>
<evidence type="ECO:0000313" key="7">
    <source>
        <dbReference type="EMBL" id="OVF10397.1"/>
    </source>
</evidence>
<evidence type="ECO:0000256" key="5">
    <source>
        <dbReference type="ARBA" id="ARBA00023136"/>
    </source>
</evidence>
<sequence>MWVPLLICYTLAGATSLAFLRFHIKLFRYPLYYSIPVMAAVAMPLSITILLPTDYVSHNAGSAIPGFDISDSSMLRMWKTNYWITFSLTWLILPLLQDYYRAGDRLKTKKLISSLKSNLKFQGLILLVAVAGAIYLMLEVGLTLGHLKSMVIALSHIYALVLALWLMAHGLITIPRNRWLEGNLTQNLNHYYLKVPKLVDTMEDTKMSFKENVIQVLVLEKTFSDPTSDIVFRDWILSLAQKVPDDIRESVTREFVNNETRHISRDQVSEAFLTQLAYNFQNHQYKLSAHMAEYETLLREITKLQTLLEAKAASTPDERNQIMRSVSGLLSPAMSFYFQCYIKPVLCRLLSVALLCVSFILIQSEFFHSTKLSLMDIVIYRTGIHNHTLTQGLVSFVVFSYMLFCALNSLAKLKVFNMYHLVPHHSDPVSTCFYASYIARLTIPLSYNFITLFTSRQSIFEEWYGKSIHLTGLFNLMNNWIPRLLLIPIVLTTFHVYDKLKSRIGLNSDFYDSWANFDDDENMNEATDLENAQNKRKELVIVEAKRLVAMEMNKRQSTASMSLRPFNLNAAADSAYESNRRAFNESLSGGLSNRVDSYHDDDDPVEENSGFWGRVGGAVNGLRDVVQTKFTRGTPSYTDTPLDSYDYDEDNLII</sequence>
<evidence type="ECO:0008006" key="9">
    <source>
        <dbReference type="Google" id="ProtNLM"/>
    </source>
</evidence>
<dbReference type="GO" id="GO:0016020">
    <property type="term" value="C:membrane"/>
    <property type="evidence" value="ECO:0007669"/>
    <property type="project" value="UniProtKB-SubCell"/>
</dbReference>
<organism evidence="7 8">
    <name type="scientific">Clavispora lusitaniae</name>
    <name type="common">Candida lusitaniae</name>
    <dbReference type="NCBI Taxonomy" id="36911"/>
    <lineage>
        <taxon>Eukaryota</taxon>
        <taxon>Fungi</taxon>
        <taxon>Dikarya</taxon>
        <taxon>Ascomycota</taxon>
        <taxon>Saccharomycotina</taxon>
        <taxon>Pichiomycetes</taxon>
        <taxon>Metschnikowiaceae</taxon>
        <taxon>Clavispora</taxon>
    </lineage>
</organism>
<feature type="transmembrane region" description="Helical" evidence="6">
    <location>
        <begin position="82"/>
        <end position="100"/>
    </location>
</feature>
<feature type="transmembrane region" description="Helical" evidence="6">
    <location>
        <begin position="150"/>
        <end position="168"/>
    </location>
</feature>
<dbReference type="Pfam" id="PF04791">
    <property type="entry name" value="LMBR1"/>
    <property type="match status" value="1"/>
</dbReference>
<evidence type="ECO:0000256" key="4">
    <source>
        <dbReference type="ARBA" id="ARBA00022989"/>
    </source>
</evidence>
<protein>
    <recommendedName>
        <fullName evidence="9">LMBR1 domain-containing protein</fullName>
    </recommendedName>
</protein>
<evidence type="ECO:0000313" key="8">
    <source>
        <dbReference type="Proteomes" id="UP000195602"/>
    </source>
</evidence>
<reference evidence="7 8" key="1">
    <citation type="submission" date="2017-04" db="EMBL/GenBank/DDBJ databases">
        <title>Draft genome of the yeast Clavispora lusitaniae type strain CBS 6936.</title>
        <authorList>
            <person name="Durrens P."/>
            <person name="Klopp C."/>
            <person name="Biteau N."/>
            <person name="Fitton-Ouhabi V."/>
            <person name="Dementhon K."/>
            <person name="Accoceberry I."/>
            <person name="Sherman D.J."/>
            <person name="Noel T."/>
        </authorList>
    </citation>
    <scope>NUCLEOTIDE SEQUENCE [LARGE SCALE GENOMIC DNA]</scope>
    <source>
        <strain evidence="7 8">CBS 6936</strain>
    </source>
</reference>
<comment type="subcellular location">
    <subcellularLocation>
        <location evidence="1">Membrane</location>
        <topology evidence="1">Multi-pass membrane protein</topology>
    </subcellularLocation>
</comment>
<dbReference type="InterPro" id="IPR051584">
    <property type="entry name" value="GPCR-associated_LMBR1"/>
</dbReference>
<accession>A0AA91T3L9</accession>
<dbReference type="PANTHER" id="PTHR21355:SF0">
    <property type="entry name" value="G-PROTEIN COUPLED RECEPTOR-ASSOCIATED PROTEIN LMBRD2"/>
    <property type="match status" value="1"/>
</dbReference>
<name>A0AA91T3L9_CLALS</name>
<feature type="transmembrane region" description="Helical" evidence="6">
    <location>
        <begin position="432"/>
        <end position="450"/>
    </location>
</feature>
<evidence type="ECO:0000256" key="3">
    <source>
        <dbReference type="ARBA" id="ARBA00022692"/>
    </source>
</evidence>
<dbReference type="PANTHER" id="PTHR21355">
    <property type="entry name" value="G-PROTEIN COUPLED RECEPTOR-ASSOCIATED PROTEIN LMBRD2"/>
    <property type="match status" value="1"/>
</dbReference>
<keyword evidence="3 6" id="KW-0812">Transmembrane</keyword>
<feature type="transmembrane region" description="Helical" evidence="6">
    <location>
        <begin position="6"/>
        <end position="24"/>
    </location>
</feature>
<dbReference type="AlphaFoldDB" id="A0AA91T3L9"/>
<feature type="transmembrane region" description="Helical" evidence="6">
    <location>
        <begin position="31"/>
        <end position="51"/>
    </location>
</feature>
<evidence type="ECO:0000256" key="1">
    <source>
        <dbReference type="ARBA" id="ARBA00004141"/>
    </source>
</evidence>
<feature type="transmembrane region" description="Helical" evidence="6">
    <location>
        <begin position="480"/>
        <end position="497"/>
    </location>
</feature>
<feature type="transmembrane region" description="Helical" evidence="6">
    <location>
        <begin position="345"/>
        <end position="368"/>
    </location>
</feature>
<evidence type="ECO:0000256" key="6">
    <source>
        <dbReference type="SAM" id="Phobius"/>
    </source>
</evidence>